<dbReference type="Proteomes" id="UP000244081">
    <property type="component" value="Unassembled WGS sequence"/>
</dbReference>
<reference evidence="1 2" key="1">
    <citation type="submission" date="2018-04" db="EMBL/GenBank/DDBJ databases">
        <title>Genomic Encyclopedia of Archaeal and Bacterial Type Strains, Phase II (KMG-II): from individual species to whole genera.</title>
        <authorList>
            <person name="Goeker M."/>
        </authorList>
    </citation>
    <scope>NUCLEOTIDE SEQUENCE [LARGE SCALE GENOMIC DNA]</scope>
    <source>
        <strain evidence="1 2">DSM 23382</strain>
    </source>
</reference>
<sequence>MPTIAPQSFSAFVVSAGFLGDIAYFALGDGAVHLIGPEPKVVQAHKGSVLAASLAREGQSLVTSGDDGRVVRIAADGTLDVLAELPRKWIDILATGPDGAIAFASGRAAWTRDRNGVEKEFAIERAVGGLAFAPKGMRLAMARYGGATLYWVNTAGTPVELTWAGAHNAVIWSPDGKYVVTSMQENALHGWRLSDGQDMRMTGYPTKVKSMSWTARGKYLATSGAAAAILWPFAGKSGPMGQEPLQLGARGEDALVTMVACHPEEEAIAIGYQDGLVLVSRFQDGAERVLRRPGEGAISALSWSAEGMKLAFGTEEGAGGVIALP</sequence>
<keyword evidence="2" id="KW-1185">Reference proteome</keyword>
<gene>
    <name evidence="1" type="ORF">C8N35_1011361</name>
</gene>
<name>A0A2T5VHT2_9HYPH</name>
<organism evidence="1 2">
    <name type="scientific">Breoghania corrubedonensis</name>
    <dbReference type="NCBI Taxonomy" id="665038"/>
    <lineage>
        <taxon>Bacteria</taxon>
        <taxon>Pseudomonadati</taxon>
        <taxon>Pseudomonadota</taxon>
        <taxon>Alphaproteobacteria</taxon>
        <taxon>Hyphomicrobiales</taxon>
        <taxon>Stappiaceae</taxon>
        <taxon>Breoghania</taxon>
    </lineage>
</organism>
<dbReference type="Gene3D" id="2.130.10.10">
    <property type="entry name" value="YVTN repeat-like/Quinoprotein amine dehydrogenase"/>
    <property type="match status" value="2"/>
</dbReference>
<dbReference type="EMBL" id="QAYG01000001">
    <property type="protein sequence ID" value="PTW63310.1"/>
    <property type="molecule type" value="Genomic_DNA"/>
</dbReference>
<protein>
    <submittedName>
        <fullName evidence="1">WD-40 repeat-containing protein</fullName>
    </submittedName>
</protein>
<evidence type="ECO:0000313" key="2">
    <source>
        <dbReference type="Proteomes" id="UP000244081"/>
    </source>
</evidence>
<dbReference type="SUPFAM" id="SSF50998">
    <property type="entry name" value="Quinoprotein alcohol dehydrogenase-like"/>
    <property type="match status" value="1"/>
</dbReference>
<dbReference type="Pfam" id="PF00400">
    <property type="entry name" value="WD40"/>
    <property type="match status" value="1"/>
</dbReference>
<dbReference type="OrthoDB" id="9814620at2"/>
<accession>A0A2T5VHT2</accession>
<proteinExistence type="predicted"/>
<dbReference type="RefSeq" id="WP_107988759.1">
    <property type="nucleotide sequence ID" value="NZ_QAYG01000001.1"/>
</dbReference>
<dbReference type="InterPro" id="IPR001680">
    <property type="entry name" value="WD40_rpt"/>
</dbReference>
<dbReference type="InterPro" id="IPR011047">
    <property type="entry name" value="Quinoprotein_ADH-like_sf"/>
</dbReference>
<dbReference type="PANTHER" id="PTHR19879">
    <property type="entry name" value="TRANSCRIPTION INITIATION FACTOR TFIID"/>
    <property type="match status" value="1"/>
</dbReference>
<dbReference type="PANTHER" id="PTHR19879:SF9">
    <property type="entry name" value="TRANSCRIPTION INITIATION FACTOR TFIID SUBUNIT 5"/>
    <property type="match status" value="1"/>
</dbReference>
<dbReference type="AlphaFoldDB" id="A0A2T5VHT2"/>
<evidence type="ECO:0000313" key="1">
    <source>
        <dbReference type="EMBL" id="PTW63310.1"/>
    </source>
</evidence>
<dbReference type="InterPro" id="IPR015943">
    <property type="entry name" value="WD40/YVTN_repeat-like_dom_sf"/>
</dbReference>
<comment type="caution">
    <text evidence="1">The sequence shown here is derived from an EMBL/GenBank/DDBJ whole genome shotgun (WGS) entry which is preliminary data.</text>
</comment>